<evidence type="ECO:0000256" key="5">
    <source>
        <dbReference type="ARBA" id="ARBA00022832"/>
    </source>
</evidence>
<dbReference type="Gramene" id="rna28390">
    <property type="protein sequence ID" value="RHN53481.1"/>
    <property type="gene ID" value="gene28390"/>
</dbReference>
<dbReference type="EMBL" id="PSQE01000005">
    <property type="protein sequence ID" value="RHN53481.1"/>
    <property type="molecule type" value="Genomic_DNA"/>
</dbReference>
<dbReference type="STRING" id="3880.G7K979"/>
<dbReference type="GO" id="GO:0043759">
    <property type="term" value="F:2-methylbutanoate-CoA ligase activity"/>
    <property type="evidence" value="ECO:0007669"/>
    <property type="project" value="UniProtKB-ARBA"/>
</dbReference>
<keyword evidence="4" id="KW-0547">Nucleotide-binding</keyword>
<dbReference type="GO" id="GO:0006631">
    <property type="term" value="P:fatty acid metabolic process"/>
    <property type="evidence" value="ECO:0007669"/>
    <property type="project" value="UniProtKB-KW"/>
</dbReference>
<accession>G7K979</accession>
<evidence type="ECO:0000313" key="11">
    <source>
        <dbReference type="EMBL" id="RHN53481.1"/>
    </source>
</evidence>
<dbReference type="AlphaFoldDB" id="G7K979"/>
<gene>
    <name evidence="12" type="primary">11440944</name>
    <name evidence="10" type="ordered locus">MTR_5g008800</name>
    <name evidence="11" type="ORF">MtrunA17_Chr5g0396311</name>
</gene>
<reference evidence="14" key="4">
    <citation type="journal article" date="2018" name="Nat. Plants">
        <title>Whole-genome landscape of Medicago truncatula symbiotic genes.</title>
        <authorList>
            <person name="Pecrix Y."/>
            <person name="Staton S.E."/>
            <person name="Sallet E."/>
            <person name="Lelandais-Briere C."/>
            <person name="Moreau S."/>
            <person name="Carrere S."/>
            <person name="Blein T."/>
            <person name="Jardinaud M.F."/>
            <person name="Latrasse D."/>
            <person name="Zouine M."/>
            <person name="Zahm M."/>
            <person name="Kreplak J."/>
            <person name="Mayjonade B."/>
            <person name="Satge C."/>
            <person name="Perez M."/>
            <person name="Cauet S."/>
            <person name="Marande W."/>
            <person name="Chantry-Darmon C."/>
            <person name="Lopez-Roques C."/>
            <person name="Bouchez O."/>
            <person name="Berard A."/>
            <person name="Debelle F."/>
            <person name="Munos S."/>
            <person name="Bendahmane A."/>
            <person name="Berges H."/>
            <person name="Niebel A."/>
            <person name="Buitink J."/>
            <person name="Frugier F."/>
            <person name="Benhamed M."/>
            <person name="Crespi M."/>
            <person name="Gouzy J."/>
            <person name="Gamas P."/>
        </authorList>
    </citation>
    <scope>NUCLEOTIDE SEQUENCE [LARGE SCALE GENOMIC DNA]</scope>
    <source>
        <strain evidence="14">cv. Jemalong A17</strain>
    </source>
</reference>
<dbReference type="GO" id="GO:0005524">
    <property type="term" value="F:ATP binding"/>
    <property type="evidence" value="ECO:0007669"/>
    <property type="project" value="UniProtKB-KW"/>
</dbReference>
<reference evidence="10 13" key="1">
    <citation type="journal article" date="2011" name="Nature">
        <title>The Medicago genome provides insight into the evolution of rhizobial symbioses.</title>
        <authorList>
            <person name="Young N.D."/>
            <person name="Debelle F."/>
            <person name="Oldroyd G.E."/>
            <person name="Geurts R."/>
            <person name="Cannon S.B."/>
            <person name="Udvardi M.K."/>
            <person name="Benedito V.A."/>
            <person name="Mayer K.F."/>
            <person name="Gouzy J."/>
            <person name="Schoof H."/>
            <person name="Van de Peer Y."/>
            <person name="Proost S."/>
            <person name="Cook D.R."/>
            <person name="Meyers B.C."/>
            <person name="Spannagl M."/>
            <person name="Cheung F."/>
            <person name="De Mita S."/>
            <person name="Krishnakumar V."/>
            <person name="Gundlach H."/>
            <person name="Zhou S."/>
            <person name="Mudge J."/>
            <person name="Bharti A.K."/>
            <person name="Murray J.D."/>
            <person name="Naoumkina M.A."/>
            <person name="Rosen B."/>
            <person name="Silverstein K.A."/>
            <person name="Tang H."/>
            <person name="Rombauts S."/>
            <person name="Zhao P.X."/>
            <person name="Zhou P."/>
            <person name="Barbe V."/>
            <person name="Bardou P."/>
            <person name="Bechner M."/>
            <person name="Bellec A."/>
            <person name="Berger A."/>
            <person name="Berges H."/>
            <person name="Bidwell S."/>
            <person name="Bisseling T."/>
            <person name="Choisne N."/>
            <person name="Couloux A."/>
            <person name="Denny R."/>
            <person name="Deshpande S."/>
            <person name="Dai X."/>
            <person name="Doyle J.J."/>
            <person name="Dudez A.M."/>
            <person name="Farmer A.D."/>
            <person name="Fouteau S."/>
            <person name="Franken C."/>
            <person name="Gibelin C."/>
            <person name="Gish J."/>
            <person name="Goldstein S."/>
            <person name="Gonzalez A.J."/>
            <person name="Green P.J."/>
            <person name="Hallab A."/>
            <person name="Hartog M."/>
            <person name="Hua A."/>
            <person name="Humphray S.J."/>
            <person name="Jeong D.H."/>
            <person name="Jing Y."/>
            <person name="Jocker A."/>
            <person name="Kenton S.M."/>
            <person name="Kim D.J."/>
            <person name="Klee K."/>
            <person name="Lai H."/>
            <person name="Lang C."/>
            <person name="Lin S."/>
            <person name="Macmil S.L."/>
            <person name="Magdelenat G."/>
            <person name="Matthews L."/>
            <person name="McCorrison J."/>
            <person name="Monaghan E.L."/>
            <person name="Mun J.H."/>
            <person name="Najar F.Z."/>
            <person name="Nicholson C."/>
            <person name="Noirot C."/>
            <person name="O'Bleness M."/>
            <person name="Paule C.R."/>
            <person name="Poulain J."/>
            <person name="Prion F."/>
            <person name="Qin B."/>
            <person name="Qu C."/>
            <person name="Retzel E.F."/>
            <person name="Riddle C."/>
            <person name="Sallet E."/>
            <person name="Samain S."/>
            <person name="Samson N."/>
            <person name="Sanders I."/>
            <person name="Saurat O."/>
            <person name="Scarpelli C."/>
            <person name="Schiex T."/>
            <person name="Segurens B."/>
            <person name="Severin A.J."/>
            <person name="Sherrier D.J."/>
            <person name="Shi R."/>
            <person name="Sims S."/>
            <person name="Singer S.R."/>
            <person name="Sinharoy S."/>
            <person name="Sterck L."/>
            <person name="Viollet A."/>
            <person name="Wang B.B."/>
            <person name="Wang K."/>
            <person name="Wang M."/>
            <person name="Wang X."/>
            <person name="Warfsmann J."/>
            <person name="Weissenbach J."/>
            <person name="White D.D."/>
            <person name="White J.D."/>
            <person name="Wiley G.B."/>
            <person name="Wincker P."/>
            <person name="Xing Y."/>
            <person name="Yang L."/>
            <person name="Yao Z."/>
            <person name="Ying F."/>
            <person name="Zhai J."/>
            <person name="Zhou L."/>
            <person name="Zuber A."/>
            <person name="Denarie J."/>
            <person name="Dixon R.A."/>
            <person name="May G.D."/>
            <person name="Schwartz D.C."/>
            <person name="Rogers J."/>
            <person name="Quetier F."/>
            <person name="Town C.D."/>
            <person name="Roe B.A."/>
        </authorList>
    </citation>
    <scope>NUCLEOTIDE SEQUENCE [LARGE SCALE GENOMIC DNA]</scope>
    <source>
        <strain evidence="10">A17</strain>
        <strain evidence="12 13">cv. Jemalong A17</strain>
    </source>
</reference>
<dbReference type="PANTHER" id="PTHR43859">
    <property type="entry name" value="ACYL-ACTIVATING ENZYME"/>
    <property type="match status" value="1"/>
</dbReference>
<evidence type="ECO:0000313" key="14">
    <source>
        <dbReference type="Proteomes" id="UP000265566"/>
    </source>
</evidence>
<dbReference type="EC" id="6.2.1.12" evidence="11"/>
<dbReference type="Proteomes" id="UP000265566">
    <property type="component" value="Chromosome 5"/>
</dbReference>
<reference evidence="10 13" key="2">
    <citation type="journal article" date="2014" name="BMC Genomics">
        <title>An improved genome release (version Mt4.0) for the model legume Medicago truncatula.</title>
        <authorList>
            <person name="Tang H."/>
            <person name="Krishnakumar V."/>
            <person name="Bidwell S."/>
            <person name="Rosen B."/>
            <person name="Chan A."/>
            <person name="Zhou S."/>
            <person name="Gentzbittel L."/>
            <person name="Childs K.L."/>
            <person name="Yandell M."/>
            <person name="Gundlach H."/>
            <person name="Mayer K.F."/>
            <person name="Schwartz D.C."/>
            <person name="Town C.D."/>
        </authorList>
    </citation>
    <scope>GENOME REANNOTATION</scope>
    <source>
        <strain evidence="12 13">cv. Jemalong A17</strain>
    </source>
</reference>
<keyword evidence="6" id="KW-0067">ATP-binding</keyword>
<dbReference type="InterPro" id="IPR045851">
    <property type="entry name" value="AMP-bd_C_sf"/>
</dbReference>
<dbReference type="InterPro" id="IPR042099">
    <property type="entry name" value="ANL_N_sf"/>
</dbReference>
<dbReference type="FunFam" id="3.40.50.12780:FF:000003">
    <property type="entry name" value="Long-chain-fatty-acid--CoA ligase FadD"/>
    <property type="match status" value="1"/>
</dbReference>
<evidence type="ECO:0000313" key="10">
    <source>
        <dbReference type="EMBL" id="AES93904.1"/>
    </source>
</evidence>
<dbReference type="OrthoDB" id="10253115at2759"/>
<dbReference type="KEGG" id="mtr:11440944"/>
<keyword evidence="7" id="KW-0443">Lipid metabolism</keyword>
<feature type="domain" description="AMP-dependent synthetase/ligase" evidence="8">
    <location>
        <begin position="21"/>
        <end position="402"/>
    </location>
</feature>
<dbReference type="FunFam" id="3.30.300.30:FF:000008">
    <property type="entry name" value="2,3-dihydroxybenzoate-AMP ligase"/>
    <property type="match status" value="1"/>
</dbReference>
<keyword evidence="3 11" id="KW-0436">Ligase</keyword>
<protein>
    <submittedName>
        <fullName evidence="10">Long-chain acyl-CoA synthetase</fullName>
    </submittedName>
    <submittedName>
        <fullName evidence="11">Putative 4-coumarate--CoA ligase</fullName>
        <ecNumber evidence="11">6.2.1.12</ecNumber>
    </submittedName>
</protein>
<organism evidence="10 13">
    <name type="scientific">Medicago truncatula</name>
    <name type="common">Barrel medic</name>
    <name type="synonym">Medicago tribuloides</name>
    <dbReference type="NCBI Taxonomy" id="3880"/>
    <lineage>
        <taxon>Eukaryota</taxon>
        <taxon>Viridiplantae</taxon>
        <taxon>Streptophyta</taxon>
        <taxon>Embryophyta</taxon>
        <taxon>Tracheophyta</taxon>
        <taxon>Spermatophyta</taxon>
        <taxon>Magnoliopsida</taxon>
        <taxon>eudicotyledons</taxon>
        <taxon>Gunneridae</taxon>
        <taxon>Pentapetalae</taxon>
        <taxon>rosids</taxon>
        <taxon>fabids</taxon>
        <taxon>Fabales</taxon>
        <taxon>Fabaceae</taxon>
        <taxon>Papilionoideae</taxon>
        <taxon>50 kb inversion clade</taxon>
        <taxon>NPAAA clade</taxon>
        <taxon>Hologalegina</taxon>
        <taxon>IRL clade</taxon>
        <taxon>Trifolieae</taxon>
        <taxon>Medicago</taxon>
    </lineage>
</organism>
<dbReference type="PROSITE" id="PS00455">
    <property type="entry name" value="AMP_BINDING"/>
    <property type="match status" value="1"/>
</dbReference>
<dbReference type="PANTHER" id="PTHR43859:SF4">
    <property type="entry name" value="BUTANOATE--COA LIGASE AAE1-RELATED"/>
    <property type="match status" value="1"/>
</dbReference>
<proteinExistence type="inferred from homology"/>
<evidence type="ECO:0000259" key="9">
    <source>
        <dbReference type="Pfam" id="PF13193"/>
    </source>
</evidence>
<dbReference type="Gene3D" id="3.40.50.12780">
    <property type="entry name" value="N-terminal domain of ligase-like"/>
    <property type="match status" value="1"/>
</dbReference>
<dbReference type="Pfam" id="PF13193">
    <property type="entry name" value="AMP-binding_C"/>
    <property type="match status" value="1"/>
</dbReference>
<dbReference type="eggNOG" id="KOG1176">
    <property type="taxonomic scope" value="Eukaryota"/>
</dbReference>
<evidence type="ECO:0000256" key="2">
    <source>
        <dbReference type="ARBA" id="ARBA00006432"/>
    </source>
</evidence>
<dbReference type="SUPFAM" id="SSF56801">
    <property type="entry name" value="Acetyl-CoA synthetase-like"/>
    <property type="match status" value="1"/>
</dbReference>
<dbReference type="PaxDb" id="3880-AES93904"/>
<comment type="similarity">
    <text evidence="2">Belongs to the ATP-dependent AMP-binding enzyme family.</text>
</comment>
<name>G7K979_MEDTR</name>
<evidence type="ECO:0000256" key="7">
    <source>
        <dbReference type="ARBA" id="ARBA00023098"/>
    </source>
</evidence>
<dbReference type="OMA" id="HRMEEQG"/>
<reference evidence="12" key="3">
    <citation type="submission" date="2015-04" db="UniProtKB">
        <authorList>
            <consortium name="EnsemblPlants"/>
        </authorList>
    </citation>
    <scope>IDENTIFICATION</scope>
    <source>
        <strain evidence="12">cv. Jemalong A17</strain>
    </source>
</reference>
<evidence type="ECO:0000256" key="4">
    <source>
        <dbReference type="ARBA" id="ARBA00022741"/>
    </source>
</evidence>
<dbReference type="EMBL" id="CM001221">
    <property type="protein sequence ID" value="AES93904.1"/>
    <property type="molecule type" value="Genomic_DNA"/>
</dbReference>
<reference evidence="11" key="5">
    <citation type="journal article" date="2018" name="Nat. Plants">
        <title>Whole-genome landscape of Medicago truncatula symbiotic genes.</title>
        <authorList>
            <person name="Pecrix Y."/>
            <person name="Gamas P."/>
            <person name="Carrere S."/>
        </authorList>
    </citation>
    <scope>NUCLEOTIDE SEQUENCE</scope>
    <source>
        <tissue evidence="11">Leaves</tissue>
    </source>
</reference>
<evidence type="ECO:0000256" key="6">
    <source>
        <dbReference type="ARBA" id="ARBA00022840"/>
    </source>
</evidence>
<dbReference type="GO" id="GO:0031956">
    <property type="term" value="F:medium-chain fatty acid-CoA ligase activity"/>
    <property type="evidence" value="ECO:0007669"/>
    <property type="project" value="UniProtKB-ARBA"/>
</dbReference>
<dbReference type="CDD" id="cd12118">
    <property type="entry name" value="ttLC_FACS_AEE21_like"/>
    <property type="match status" value="1"/>
</dbReference>
<evidence type="ECO:0000259" key="8">
    <source>
        <dbReference type="Pfam" id="PF00501"/>
    </source>
</evidence>
<keyword evidence="5" id="KW-0276">Fatty acid metabolism</keyword>
<keyword evidence="13" id="KW-1185">Reference proteome</keyword>
<dbReference type="GO" id="GO:0005829">
    <property type="term" value="C:cytosol"/>
    <property type="evidence" value="ECO:0007669"/>
    <property type="project" value="UniProtKB-SubCell"/>
</dbReference>
<dbReference type="InterPro" id="IPR020845">
    <property type="entry name" value="AMP-binding_CS"/>
</dbReference>
<dbReference type="EnsemblPlants" id="AES93904">
    <property type="protein sequence ID" value="AES93904"/>
    <property type="gene ID" value="MTR_5g008800"/>
</dbReference>
<dbReference type="HOGENOM" id="CLU_000022_59_5_1"/>
<evidence type="ECO:0000256" key="1">
    <source>
        <dbReference type="ARBA" id="ARBA00004514"/>
    </source>
</evidence>
<dbReference type="GO" id="GO:0050218">
    <property type="term" value="F:propionate-CoA ligase activity"/>
    <property type="evidence" value="ECO:0007669"/>
    <property type="project" value="UniProtKB-ARBA"/>
</dbReference>
<dbReference type="Pfam" id="PF00501">
    <property type="entry name" value="AMP-binding"/>
    <property type="match status" value="1"/>
</dbReference>
<dbReference type="GO" id="GO:0016207">
    <property type="term" value="F:4-coumarate-CoA ligase activity"/>
    <property type="evidence" value="ECO:0007669"/>
    <property type="project" value="UniProtKB-EC"/>
</dbReference>
<sequence length="551" mass="60673">MEGTIQCNANYVPLTPISFLERSAIVYSNKVSIIYNDVTYTWSQTHQRCIKLASSISQLGVSPHHVVAVLAPNIPAMYELHFGVPMSGAVLCTLNTRHDSSMVSLLLKHSDAKILFVDHELLDIAKGALEILSKSTAKLPLLVLILEGDAHPSVSPGTLIYENLISEGKLDFEVKRPKDEWDPISLNYTSGTTSSPKGVVYSHRGAYLNSLATILLNEMKSMPVYLWCVPMFHCNGWCLPWGIAAQGGANVCQRNVTAKGIFDNIFKHKVTHTGGAPTVLNSLINAPPDIRKPLPRKVVVMTGGAPPPPDVFFRMEELGFDLVHSYGLTETYGPGSICTWKPEWSSLSREEQAKKKSRQGVQHIGLEGLDIKDPVTMKSVPADAKTMGEVMFRGNTVMNGYLKDLKATQESFKGGWFRTGDLGVKHSDGYIELKDRSKDIIISGGENISTIELEGVIYSHPAVVEAAVVGRPDEYWGETPCAFVKLKEGHNATEEEIIQFCQKRLPRFMAPKTVVFADLPKTSTGKTQKYVLKEKAKAMGSLSKKKNTSRL</sequence>
<evidence type="ECO:0000313" key="12">
    <source>
        <dbReference type="EnsemblPlants" id="AES93904"/>
    </source>
</evidence>
<evidence type="ECO:0000313" key="13">
    <source>
        <dbReference type="Proteomes" id="UP000002051"/>
    </source>
</evidence>
<feature type="domain" description="AMP-binding enzyme C-terminal" evidence="9">
    <location>
        <begin position="452"/>
        <end position="526"/>
    </location>
</feature>
<evidence type="ECO:0000256" key="3">
    <source>
        <dbReference type="ARBA" id="ARBA00022598"/>
    </source>
</evidence>
<dbReference type="NCBIfam" id="NF006020">
    <property type="entry name" value="PRK08162.1"/>
    <property type="match status" value="1"/>
</dbReference>
<dbReference type="Gene3D" id="3.30.300.30">
    <property type="match status" value="1"/>
</dbReference>
<comment type="subcellular location">
    <subcellularLocation>
        <location evidence="1">Cytoplasm</location>
        <location evidence="1">Cytosol</location>
    </subcellularLocation>
</comment>
<dbReference type="Proteomes" id="UP000002051">
    <property type="component" value="Chromosome 5"/>
</dbReference>
<dbReference type="InterPro" id="IPR000873">
    <property type="entry name" value="AMP-dep_synth/lig_dom"/>
</dbReference>
<dbReference type="InterPro" id="IPR025110">
    <property type="entry name" value="AMP-bd_C"/>
</dbReference>